<organism evidence="10 11">
    <name type="scientific">Effrenium voratum</name>
    <dbReference type="NCBI Taxonomy" id="2562239"/>
    <lineage>
        <taxon>Eukaryota</taxon>
        <taxon>Sar</taxon>
        <taxon>Alveolata</taxon>
        <taxon>Dinophyceae</taxon>
        <taxon>Suessiales</taxon>
        <taxon>Symbiodiniaceae</taxon>
        <taxon>Effrenium</taxon>
    </lineage>
</organism>
<evidence type="ECO:0000256" key="1">
    <source>
        <dbReference type="ARBA" id="ARBA00004370"/>
    </source>
</evidence>
<evidence type="ECO:0000256" key="2">
    <source>
        <dbReference type="ARBA" id="ARBA00022617"/>
    </source>
</evidence>
<dbReference type="Proteomes" id="UP001178507">
    <property type="component" value="Unassembled WGS sequence"/>
</dbReference>
<evidence type="ECO:0000313" key="10">
    <source>
        <dbReference type="EMBL" id="CAJ1378815.1"/>
    </source>
</evidence>
<evidence type="ECO:0000256" key="9">
    <source>
        <dbReference type="SAM" id="Phobius"/>
    </source>
</evidence>
<feature type="transmembrane region" description="Helical" evidence="9">
    <location>
        <begin position="59"/>
        <end position="79"/>
    </location>
</feature>
<keyword evidence="8 9" id="KW-0472">Membrane</keyword>
<protein>
    <recommendedName>
        <fullName evidence="12">Cytochrome P450</fullName>
    </recommendedName>
</protein>
<keyword evidence="4" id="KW-0479">Metal-binding</keyword>
<comment type="caution">
    <text evidence="10">The sequence shown here is derived from an EMBL/GenBank/DDBJ whole genome shotgun (WGS) entry which is preliminary data.</text>
</comment>
<dbReference type="GO" id="GO:0016705">
    <property type="term" value="F:oxidoreductase activity, acting on paired donors, with incorporation or reduction of molecular oxygen"/>
    <property type="evidence" value="ECO:0007669"/>
    <property type="project" value="InterPro"/>
</dbReference>
<keyword evidence="7" id="KW-0408">Iron</keyword>
<dbReference type="PANTHER" id="PTHR24282:SF211">
    <property type="entry name" value="CYTOCHROME P450-RELATED"/>
    <property type="match status" value="1"/>
</dbReference>
<feature type="transmembrane region" description="Helical" evidence="9">
    <location>
        <begin position="33"/>
        <end position="52"/>
    </location>
</feature>
<dbReference type="GO" id="GO:0005506">
    <property type="term" value="F:iron ion binding"/>
    <property type="evidence" value="ECO:0007669"/>
    <property type="project" value="InterPro"/>
</dbReference>
<dbReference type="GO" id="GO:0016020">
    <property type="term" value="C:membrane"/>
    <property type="evidence" value="ECO:0007669"/>
    <property type="project" value="UniProtKB-SubCell"/>
</dbReference>
<dbReference type="SUPFAM" id="SSF48264">
    <property type="entry name" value="Cytochrome P450"/>
    <property type="match status" value="1"/>
</dbReference>
<evidence type="ECO:0000256" key="6">
    <source>
        <dbReference type="ARBA" id="ARBA00023002"/>
    </source>
</evidence>
<dbReference type="EMBL" id="CAUJNA010000570">
    <property type="protein sequence ID" value="CAJ1378815.1"/>
    <property type="molecule type" value="Genomic_DNA"/>
</dbReference>
<evidence type="ECO:0000256" key="3">
    <source>
        <dbReference type="ARBA" id="ARBA00022692"/>
    </source>
</evidence>
<dbReference type="Pfam" id="PF00067">
    <property type="entry name" value="p450"/>
    <property type="match status" value="1"/>
</dbReference>
<dbReference type="InterPro" id="IPR050665">
    <property type="entry name" value="Cytochrome_P450_Monooxygen"/>
</dbReference>
<accession>A0AA36I0K3</accession>
<dbReference type="InterPro" id="IPR001128">
    <property type="entry name" value="Cyt_P450"/>
</dbReference>
<evidence type="ECO:0000256" key="8">
    <source>
        <dbReference type="ARBA" id="ARBA00023136"/>
    </source>
</evidence>
<dbReference type="GO" id="GO:0004497">
    <property type="term" value="F:monooxygenase activity"/>
    <property type="evidence" value="ECO:0007669"/>
    <property type="project" value="InterPro"/>
</dbReference>
<name>A0AA36I0K3_9DINO</name>
<keyword evidence="5 9" id="KW-1133">Transmembrane helix</keyword>
<dbReference type="InterPro" id="IPR036396">
    <property type="entry name" value="Cyt_P450_sf"/>
</dbReference>
<proteinExistence type="predicted"/>
<dbReference type="PANTHER" id="PTHR24282">
    <property type="entry name" value="CYTOCHROME P450 FAMILY MEMBER"/>
    <property type="match status" value="1"/>
</dbReference>
<evidence type="ECO:0000313" key="11">
    <source>
        <dbReference type="Proteomes" id="UP001178507"/>
    </source>
</evidence>
<evidence type="ECO:0008006" key="12">
    <source>
        <dbReference type="Google" id="ProtNLM"/>
    </source>
</evidence>
<keyword evidence="11" id="KW-1185">Reference proteome</keyword>
<gene>
    <name evidence="10" type="ORF">EVOR1521_LOCUS7223</name>
</gene>
<evidence type="ECO:0000256" key="7">
    <source>
        <dbReference type="ARBA" id="ARBA00023004"/>
    </source>
</evidence>
<sequence>MPSGDTEPLMKASGNLAPATSQDMPSAICTVHAAFWLTVVAGIAVAIVDIVVMKTIWAMIVALCAPLIFVVIFGILVLLPPRCGCIGFSGSLQISLIQHPDYVFTRLTMPIFNFMQGMELCDNAFCQRARASVGKNYVYAGMVSISEWQIVKKTLTSGQARTTYLGAQPLANTPKVDRSVFLLELQNLDKDDNHDGFRDCFYHYMFREGFQERVDSANSKKLWEQLAEDYKTMPHGVGDLFFTENDKGLRGFLIKYFFYVMLDIDANDPEVMKTLVKLMGGDTAIALAYLWPFAGHNQSAIKAVDDLIFGSSVMGKFKEGEEKFKKMTKLELTRLSTCIFRLAAVTGTLQLAKTITGGLSMPPFEDMDKIDVAAEWDKLDLGDDSALENFILEVGRLFPPVSSVHHIATEPFSVTIQGKTVDFPTGTKILVPTNLAMTDKEVWGVDAFKFNPNRPGLQENSMVFANVGPLGSRVCPGMRIAMDTCMGVLSVLGKIRRGS</sequence>
<dbReference type="AlphaFoldDB" id="A0AA36I0K3"/>
<keyword evidence="6" id="KW-0560">Oxidoreductase</keyword>
<keyword evidence="2" id="KW-0349">Heme</keyword>
<keyword evidence="3 9" id="KW-0812">Transmembrane</keyword>
<comment type="subcellular location">
    <subcellularLocation>
        <location evidence="1">Membrane</location>
    </subcellularLocation>
</comment>
<evidence type="ECO:0000256" key="5">
    <source>
        <dbReference type="ARBA" id="ARBA00022989"/>
    </source>
</evidence>
<dbReference type="Gene3D" id="1.10.630.10">
    <property type="entry name" value="Cytochrome P450"/>
    <property type="match status" value="1"/>
</dbReference>
<dbReference type="GO" id="GO:0020037">
    <property type="term" value="F:heme binding"/>
    <property type="evidence" value="ECO:0007669"/>
    <property type="project" value="InterPro"/>
</dbReference>
<reference evidence="10" key="1">
    <citation type="submission" date="2023-08" db="EMBL/GenBank/DDBJ databases">
        <authorList>
            <person name="Chen Y."/>
            <person name="Shah S."/>
            <person name="Dougan E. K."/>
            <person name="Thang M."/>
            <person name="Chan C."/>
        </authorList>
    </citation>
    <scope>NUCLEOTIDE SEQUENCE</scope>
</reference>
<evidence type="ECO:0000256" key="4">
    <source>
        <dbReference type="ARBA" id="ARBA00022723"/>
    </source>
</evidence>